<dbReference type="InterPro" id="IPR050471">
    <property type="entry name" value="AB_hydrolase"/>
</dbReference>
<evidence type="ECO:0000313" key="2">
    <source>
        <dbReference type="EMBL" id="PMS16999.1"/>
    </source>
</evidence>
<dbReference type="PANTHER" id="PTHR43433">
    <property type="entry name" value="HYDROLASE, ALPHA/BETA FOLD FAMILY PROTEIN"/>
    <property type="match status" value="1"/>
</dbReference>
<name>A0A2N7VIL4_9BURK</name>
<dbReference type="Gene3D" id="3.40.50.1820">
    <property type="entry name" value="alpha/beta hydrolase"/>
    <property type="match status" value="1"/>
</dbReference>
<reference evidence="2 3" key="1">
    <citation type="submission" date="2018-01" db="EMBL/GenBank/DDBJ databases">
        <title>Whole genome analyses suggest that Burkholderia sensu lato contains two further novel genera in the rhizoxinica-symbiotica group Mycetohabitans gen. nov., and Trinickia gen. nov.: implications for the evolution of diazotrophy and nodulation in the Burkholderiaceae.</title>
        <authorList>
            <person name="Estrada-de los Santos P."/>
            <person name="Palmer M."/>
            <person name="Chavez-Ramirez B."/>
            <person name="Beukes C."/>
            <person name="Steenkamp E.T."/>
            <person name="Hirsch A.M."/>
            <person name="Manyaka P."/>
            <person name="Maluk M."/>
            <person name="Lafos M."/>
            <person name="Crook M."/>
            <person name="Gross E."/>
            <person name="Simon M.F."/>
            <person name="Bueno dos Reis Junior F."/>
            <person name="Poole P.S."/>
            <person name="Venter S.N."/>
            <person name="James E.K."/>
        </authorList>
    </citation>
    <scope>NUCLEOTIDE SEQUENCE [LARGE SCALE GENOMIC DNA]</scope>
    <source>
        <strain evidence="2 3">GIMN1.004</strain>
    </source>
</reference>
<dbReference type="PANTHER" id="PTHR43433:SF1">
    <property type="entry name" value="BLL5160 PROTEIN"/>
    <property type="match status" value="1"/>
</dbReference>
<dbReference type="InterPro" id="IPR029058">
    <property type="entry name" value="AB_hydrolase_fold"/>
</dbReference>
<dbReference type="RefSeq" id="WP_102647421.1">
    <property type="nucleotide sequence ID" value="NZ_PNYA01000021.1"/>
</dbReference>
<dbReference type="EMBL" id="PNYA01000021">
    <property type="protein sequence ID" value="PMS16999.1"/>
    <property type="molecule type" value="Genomic_DNA"/>
</dbReference>
<organism evidence="2 3">
    <name type="scientific">Trinickia dabaoshanensis</name>
    <dbReference type="NCBI Taxonomy" id="564714"/>
    <lineage>
        <taxon>Bacteria</taxon>
        <taxon>Pseudomonadati</taxon>
        <taxon>Pseudomonadota</taxon>
        <taxon>Betaproteobacteria</taxon>
        <taxon>Burkholderiales</taxon>
        <taxon>Burkholderiaceae</taxon>
        <taxon>Trinickia</taxon>
    </lineage>
</organism>
<dbReference type="SUPFAM" id="SSF53474">
    <property type="entry name" value="alpha/beta-Hydrolases"/>
    <property type="match status" value="1"/>
</dbReference>
<protein>
    <submittedName>
        <fullName evidence="2">Alpha/beta hydrolase</fullName>
    </submittedName>
</protein>
<accession>A0A2N7VIL4</accession>
<evidence type="ECO:0000259" key="1">
    <source>
        <dbReference type="Pfam" id="PF00561"/>
    </source>
</evidence>
<dbReference type="Proteomes" id="UP000235616">
    <property type="component" value="Unassembled WGS sequence"/>
</dbReference>
<dbReference type="AlphaFoldDB" id="A0A2N7VIL4"/>
<dbReference type="InterPro" id="IPR000073">
    <property type="entry name" value="AB_hydrolase_1"/>
</dbReference>
<feature type="domain" description="AB hydrolase-1" evidence="1">
    <location>
        <begin position="8"/>
        <end position="233"/>
    </location>
</feature>
<dbReference type="GO" id="GO:0016787">
    <property type="term" value="F:hydrolase activity"/>
    <property type="evidence" value="ECO:0007669"/>
    <property type="project" value="UniProtKB-KW"/>
</dbReference>
<dbReference type="Pfam" id="PF00561">
    <property type="entry name" value="Abhydrolase_1"/>
    <property type="match status" value="1"/>
</dbReference>
<gene>
    <name evidence="2" type="ORF">C0Z18_21255</name>
</gene>
<comment type="caution">
    <text evidence="2">The sequence shown here is derived from an EMBL/GenBank/DDBJ whole genome shotgun (WGS) entry which is preliminary data.</text>
</comment>
<proteinExistence type="predicted"/>
<keyword evidence="3" id="KW-1185">Reference proteome</keyword>
<dbReference type="OrthoDB" id="5290302at2"/>
<keyword evidence="2" id="KW-0378">Hydrolase</keyword>
<evidence type="ECO:0000313" key="3">
    <source>
        <dbReference type="Proteomes" id="UP000235616"/>
    </source>
</evidence>
<sequence length="262" mass="28660">MSAWILLRGLAREARHWARLPDRLRSRGLMGEIVCADLPGTGEHVRERAPASIAATTDFVRARLAALGHAPPYRVVALSLGAMVAVDWAQRFPLELERLVLINTSLRRYNDPFERLRPSAWPLLLRAAWCWDARARRRAESAIHTLTCRRADERDADLAAWTAIYQSAPPSRANAFRQVLAAARFEGAASAPCCPTLVLASRNDALVDRACSAKLAAVWGATLIEHPWAGHDLPHDDGAWLADTIAAWAGNALTVALPSTSA</sequence>